<dbReference type="AlphaFoldDB" id="A0A927H2Y9"/>
<gene>
    <name evidence="1" type="ORF">IDH45_23500</name>
</gene>
<dbReference type="RefSeq" id="WP_190930569.1">
    <property type="nucleotide sequence ID" value="NZ_JACXJA010000035.1"/>
</dbReference>
<dbReference type="EMBL" id="JACXJA010000035">
    <property type="protein sequence ID" value="MBD2864949.1"/>
    <property type="molecule type" value="Genomic_DNA"/>
</dbReference>
<name>A0A927H2Y9_9BACL</name>
<dbReference type="Proteomes" id="UP000639396">
    <property type="component" value="Unassembled WGS sequence"/>
</dbReference>
<proteinExistence type="predicted"/>
<accession>A0A927H2Y9</accession>
<keyword evidence="2" id="KW-1185">Reference proteome</keyword>
<reference evidence="1" key="1">
    <citation type="submission" date="2020-09" db="EMBL/GenBank/DDBJ databases">
        <title>A novel bacterium of genus Paenibacillus, isolated from South China Sea.</title>
        <authorList>
            <person name="Huang H."/>
            <person name="Mo K."/>
            <person name="Hu Y."/>
        </authorList>
    </citation>
    <scope>NUCLEOTIDE SEQUENCE</scope>
    <source>
        <strain evidence="1">IB182363</strain>
    </source>
</reference>
<evidence type="ECO:0000313" key="1">
    <source>
        <dbReference type="EMBL" id="MBD2864949.1"/>
    </source>
</evidence>
<sequence length="49" mass="5758">MLELRHKVDLALLPDPPRIDQFDEWVEQEGLMYTDGLYIAPLLSEPMEE</sequence>
<organism evidence="1 2">
    <name type="scientific">Paenibacillus oceani</name>
    <dbReference type="NCBI Taxonomy" id="2772510"/>
    <lineage>
        <taxon>Bacteria</taxon>
        <taxon>Bacillati</taxon>
        <taxon>Bacillota</taxon>
        <taxon>Bacilli</taxon>
        <taxon>Bacillales</taxon>
        <taxon>Paenibacillaceae</taxon>
        <taxon>Paenibacillus</taxon>
    </lineage>
</organism>
<evidence type="ECO:0000313" key="2">
    <source>
        <dbReference type="Proteomes" id="UP000639396"/>
    </source>
</evidence>
<comment type="caution">
    <text evidence="1">The sequence shown here is derived from an EMBL/GenBank/DDBJ whole genome shotgun (WGS) entry which is preliminary data.</text>
</comment>
<protein>
    <submittedName>
        <fullName evidence="1">Uncharacterized protein</fullName>
    </submittedName>
</protein>